<accession>A0A4Y7SD20</accession>
<evidence type="ECO:0000313" key="3">
    <source>
        <dbReference type="Proteomes" id="UP000298030"/>
    </source>
</evidence>
<dbReference type="AlphaFoldDB" id="A0A4Y7SD20"/>
<dbReference type="Proteomes" id="UP000298030">
    <property type="component" value="Unassembled WGS sequence"/>
</dbReference>
<reference evidence="2 3" key="1">
    <citation type="journal article" date="2019" name="Nat. Ecol. Evol.">
        <title>Megaphylogeny resolves global patterns of mushroom evolution.</title>
        <authorList>
            <person name="Varga T."/>
            <person name="Krizsan K."/>
            <person name="Foldi C."/>
            <person name="Dima B."/>
            <person name="Sanchez-Garcia M."/>
            <person name="Sanchez-Ramirez S."/>
            <person name="Szollosi G.J."/>
            <person name="Szarkandi J.G."/>
            <person name="Papp V."/>
            <person name="Albert L."/>
            <person name="Andreopoulos W."/>
            <person name="Angelini C."/>
            <person name="Antonin V."/>
            <person name="Barry K.W."/>
            <person name="Bougher N.L."/>
            <person name="Buchanan P."/>
            <person name="Buyck B."/>
            <person name="Bense V."/>
            <person name="Catcheside P."/>
            <person name="Chovatia M."/>
            <person name="Cooper J."/>
            <person name="Damon W."/>
            <person name="Desjardin D."/>
            <person name="Finy P."/>
            <person name="Geml J."/>
            <person name="Haridas S."/>
            <person name="Hughes K."/>
            <person name="Justo A."/>
            <person name="Karasinski D."/>
            <person name="Kautmanova I."/>
            <person name="Kiss B."/>
            <person name="Kocsube S."/>
            <person name="Kotiranta H."/>
            <person name="LaButti K.M."/>
            <person name="Lechner B.E."/>
            <person name="Liimatainen K."/>
            <person name="Lipzen A."/>
            <person name="Lukacs Z."/>
            <person name="Mihaltcheva S."/>
            <person name="Morgado L.N."/>
            <person name="Niskanen T."/>
            <person name="Noordeloos M.E."/>
            <person name="Ohm R.A."/>
            <person name="Ortiz-Santana B."/>
            <person name="Ovrebo C."/>
            <person name="Racz N."/>
            <person name="Riley R."/>
            <person name="Savchenko A."/>
            <person name="Shiryaev A."/>
            <person name="Soop K."/>
            <person name="Spirin V."/>
            <person name="Szebenyi C."/>
            <person name="Tomsovsky M."/>
            <person name="Tulloss R.E."/>
            <person name="Uehling J."/>
            <person name="Grigoriev I.V."/>
            <person name="Vagvolgyi C."/>
            <person name="Papp T."/>
            <person name="Martin F.M."/>
            <person name="Miettinen O."/>
            <person name="Hibbett D.S."/>
            <person name="Nagy L.G."/>
        </authorList>
    </citation>
    <scope>NUCLEOTIDE SEQUENCE [LARGE SCALE GENOMIC DNA]</scope>
    <source>
        <strain evidence="2 3">FP101781</strain>
    </source>
</reference>
<evidence type="ECO:0000313" key="2">
    <source>
        <dbReference type="EMBL" id="TEB18799.1"/>
    </source>
</evidence>
<organism evidence="2 3">
    <name type="scientific">Coprinellus micaceus</name>
    <name type="common">Glistening ink-cap mushroom</name>
    <name type="synonym">Coprinus micaceus</name>
    <dbReference type="NCBI Taxonomy" id="71717"/>
    <lineage>
        <taxon>Eukaryota</taxon>
        <taxon>Fungi</taxon>
        <taxon>Dikarya</taxon>
        <taxon>Basidiomycota</taxon>
        <taxon>Agaricomycotina</taxon>
        <taxon>Agaricomycetes</taxon>
        <taxon>Agaricomycetidae</taxon>
        <taxon>Agaricales</taxon>
        <taxon>Agaricineae</taxon>
        <taxon>Psathyrellaceae</taxon>
        <taxon>Coprinellus</taxon>
    </lineage>
</organism>
<dbReference type="EMBL" id="QPFP01000227">
    <property type="protein sequence ID" value="TEB18799.1"/>
    <property type="molecule type" value="Genomic_DNA"/>
</dbReference>
<gene>
    <name evidence="2" type="ORF">FA13DRAFT_1674285</name>
</gene>
<feature type="compositionally biased region" description="Polar residues" evidence="1">
    <location>
        <begin position="111"/>
        <end position="121"/>
    </location>
</feature>
<sequence length="137" mass="14820">MLAHFRSPMLTALPSLLLSNPLETAAPHFTASATQTIGAREVNHEANAALRPLLDTVQTVGELEDVLEDLRALKYQEGNIPDPSAPLPKGRPRTARITSGYEGRPRGGGPTNSADTANTQRRCGRCREVGHNRTRCP</sequence>
<feature type="region of interest" description="Disordered" evidence="1">
    <location>
        <begin position="77"/>
        <end position="122"/>
    </location>
</feature>
<dbReference type="OrthoDB" id="3018493at2759"/>
<proteinExistence type="predicted"/>
<comment type="caution">
    <text evidence="2">The sequence shown here is derived from an EMBL/GenBank/DDBJ whole genome shotgun (WGS) entry which is preliminary data.</text>
</comment>
<dbReference type="STRING" id="71717.A0A4Y7SD20"/>
<keyword evidence="3" id="KW-1185">Reference proteome</keyword>
<protein>
    <submittedName>
        <fullName evidence="2">Uncharacterized protein</fullName>
    </submittedName>
</protein>
<evidence type="ECO:0000256" key="1">
    <source>
        <dbReference type="SAM" id="MobiDB-lite"/>
    </source>
</evidence>
<feature type="non-terminal residue" evidence="2">
    <location>
        <position position="137"/>
    </location>
</feature>
<name>A0A4Y7SD20_COPMI</name>